<dbReference type="InterPro" id="IPR003343">
    <property type="entry name" value="Big_2"/>
</dbReference>
<dbReference type="Pfam" id="PF02368">
    <property type="entry name" value="Big_2"/>
    <property type="match status" value="1"/>
</dbReference>
<dbReference type="SUPFAM" id="SSF49373">
    <property type="entry name" value="Invasin/intimin cell-adhesion fragments"/>
    <property type="match status" value="1"/>
</dbReference>
<feature type="domain" description="BIG2" evidence="3">
    <location>
        <begin position="813"/>
        <end position="873"/>
    </location>
</feature>
<accession>A0ABW3J5X7</accession>
<keyword evidence="1 2" id="KW-0732">Signal</keyword>
<dbReference type="RefSeq" id="WP_379758369.1">
    <property type="nucleotide sequence ID" value="NZ_JBHSYB010000062.1"/>
</dbReference>
<evidence type="ECO:0000259" key="3">
    <source>
        <dbReference type="Pfam" id="PF02368"/>
    </source>
</evidence>
<proteinExistence type="predicted"/>
<keyword evidence="5" id="KW-1185">Reference proteome</keyword>
<dbReference type="InterPro" id="IPR014755">
    <property type="entry name" value="Cu-Rt/internalin_Ig-like"/>
</dbReference>
<comment type="caution">
    <text evidence="4">The sequence shown here is derived from an EMBL/GenBank/DDBJ whole genome shotgun (WGS) entry which is preliminary data.</text>
</comment>
<evidence type="ECO:0000256" key="2">
    <source>
        <dbReference type="SAM" id="SignalP"/>
    </source>
</evidence>
<feature type="signal peptide" evidence="2">
    <location>
        <begin position="1"/>
        <end position="22"/>
    </location>
</feature>
<dbReference type="NCBIfam" id="TIGR04131">
    <property type="entry name" value="Bac_Flav_CTERM"/>
    <property type="match status" value="1"/>
</dbReference>
<reference evidence="5" key="1">
    <citation type="journal article" date="2019" name="Int. J. Syst. Evol. Microbiol.">
        <title>The Global Catalogue of Microorganisms (GCM) 10K type strain sequencing project: providing services to taxonomists for standard genome sequencing and annotation.</title>
        <authorList>
            <consortium name="The Broad Institute Genomics Platform"/>
            <consortium name="The Broad Institute Genome Sequencing Center for Infectious Disease"/>
            <person name="Wu L."/>
            <person name="Ma J."/>
        </authorList>
    </citation>
    <scope>NUCLEOTIDE SEQUENCE [LARGE SCALE GENOMIC DNA]</scope>
    <source>
        <strain evidence="5">CECT 7649</strain>
    </source>
</reference>
<dbReference type="EMBL" id="JBHTIZ010000043">
    <property type="protein sequence ID" value="MFD0985146.1"/>
    <property type="molecule type" value="Genomic_DNA"/>
</dbReference>
<evidence type="ECO:0000256" key="1">
    <source>
        <dbReference type="ARBA" id="ARBA00022729"/>
    </source>
</evidence>
<dbReference type="Proteomes" id="UP001597051">
    <property type="component" value="Unassembled WGS sequence"/>
</dbReference>
<sequence>MKLKIKLSLAFFIVLNIFSAQKSFSQCFQIESILVDACGPEEGYNEMVRFKVGNSPLNVSNLDVNWPTNALTWQGVAPNSLTTAKLATLNAGILAAGGCGKLLQPTGGVLPANSIVVLVTSYKLDITFNFFGAISEDIYIIFQDNDTTSGGHFGNYGTGGATDLRFLDMSFGSCSDSVEYNRTLLIDKDGNKKAGDGASVNYTPLGVATYVNIGCNAPVEVFEVNAGNSPISACQGATITLLGTAQGQQSVAWSDGSKGGIFSAQNSLNTTYTISPTTTGTITLTLTATNACNSTKTSTITLNVNSIVTPTFNPISTVCLNSTAPILPSSSTNVPPVIGIWDATINTGALGTTNYTFTPNAGQCASTATLPVTVDNCGFGTFASAAWLSNCNVPNGQFYNITGSGADLINPGSPAGSFITNLGTFIQNSGSLTFGGGEIKTFKSTIGNVCGATMFYNIHPQGIAAGTFAPLLLDFFSNCNSGSFTGGGSCSPRDQKWQTVNGGLVVDMTKFPSGNYVLEVYYTVNGDNNSSSQCDDTTILNNSGANYLSTFSIQGTPNYSSTNPSTCSGTEGTITISSLLANTNYTLSYKDDGVVVGPSSVTSNASGSIVISGLNAGTYSNFIVAADCGNYTNNSPIVLVNPTLSASISKIDNSVCQSTSVPCNGSATVVPSGSGSYSYLWNDILAQTSATASALCPGTYSVTITDLVSLCTLSRSITVGNTAVLPVLSSLSPVTSPICSGGNAVFTLSGTANASVTYSINGGVSQIVNIGTSGNTSVSVNQASSDVTIVLSQISLGSCSAALTNTATVIVSSPPNAGILNGLQTVCVNGTTTFSSTVNGGLWSSLDTSIATVDAFGVVTGISNGTATINYTVLGTGGCTSSAIATRTVTVSSSSVTITAGCVDTNYTLVASTSDTNVTYKWYKGATLLNETSNTLIVTQADTYKVIVNNGGCLSETTENVTFLYCDIPKGISPNNDQKNDFFDLTNFQVSKLEIFNRYGMKVYGKANYKKEWDGKTDSGQELPDATYYYVIEFESGKTKTGWVYINRQQ</sequence>
<name>A0ABW3J5X7_9FLAO</name>
<dbReference type="Pfam" id="PF13585">
    <property type="entry name" value="CHU_C"/>
    <property type="match status" value="1"/>
</dbReference>
<dbReference type="Gene3D" id="2.60.40.4070">
    <property type="match status" value="1"/>
</dbReference>
<dbReference type="Gene3D" id="2.60.40.1220">
    <property type="match status" value="1"/>
</dbReference>
<feature type="chain" id="PRO_5046793483" evidence="2">
    <location>
        <begin position="23"/>
        <end position="1050"/>
    </location>
</feature>
<organism evidence="4 5">
    <name type="scientific">Flavobacterium myungsuense</name>
    <dbReference type="NCBI Taxonomy" id="651823"/>
    <lineage>
        <taxon>Bacteria</taxon>
        <taxon>Pseudomonadati</taxon>
        <taxon>Bacteroidota</taxon>
        <taxon>Flavobacteriia</taxon>
        <taxon>Flavobacteriales</taxon>
        <taxon>Flavobacteriaceae</taxon>
        <taxon>Flavobacterium</taxon>
    </lineage>
</organism>
<dbReference type="InterPro" id="IPR026341">
    <property type="entry name" value="T9SS_type_B"/>
</dbReference>
<evidence type="ECO:0000313" key="5">
    <source>
        <dbReference type="Proteomes" id="UP001597051"/>
    </source>
</evidence>
<gene>
    <name evidence="4" type="ORF">ACFQ0S_11750</name>
</gene>
<dbReference type="InterPro" id="IPR008964">
    <property type="entry name" value="Invasin/intimin_cell_adhesion"/>
</dbReference>
<protein>
    <submittedName>
        <fullName evidence="4">Gliding motility-associated C-terminal domain-containing protein</fullName>
    </submittedName>
</protein>
<evidence type="ECO:0000313" key="4">
    <source>
        <dbReference type="EMBL" id="MFD0985146.1"/>
    </source>
</evidence>
<dbReference type="Gene3D" id="2.60.40.1080">
    <property type="match status" value="1"/>
</dbReference>